<dbReference type="Pfam" id="PF14291">
    <property type="entry name" value="DUF4371"/>
    <property type="match status" value="1"/>
</dbReference>
<evidence type="ECO:0000256" key="1">
    <source>
        <dbReference type="SAM" id="MobiDB-lite"/>
    </source>
</evidence>
<dbReference type="InterPro" id="IPR025398">
    <property type="entry name" value="DUF4371"/>
</dbReference>
<protein>
    <recommendedName>
        <fullName evidence="2">TTF-type domain-containing protein</fullName>
    </recommendedName>
</protein>
<dbReference type="PANTHER" id="PTHR45749:SF21">
    <property type="entry name" value="DUF4371 DOMAIN-CONTAINING PROTEIN"/>
    <property type="match status" value="1"/>
</dbReference>
<dbReference type="SMART" id="SM00597">
    <property type="entry name" value="ZnF_TTF"/>
    <property type="match status" value="1"/>
</dbReference>
<reference evidence="3 4" key="1">
    <citation type="submission" date="2023-01" db="EMBL/GenBank/DDBJ databases">
        <authorList>
            <person name="Whitehead M."/>
        </authorList>
    </citation>
    <scope>NUCLEOTIDE SEQUENCE [LARGE SCALE GENOMIC DNA]</scope>
</reference>
<evidence type="ECO:0000313" key="4">
    <source>
        <dbReference type="Proteomes" id="UP001160148"/>
    </source>
</evidence>
<dbReference type="InterPro" id="IPR006580">
    <property type="entry name" value="Znf_TTF"/>
</dbReference>
<comment type="caution">
    <text evidence="3">The sequence shown here is derived from an EMBL/GenBank/DDBJ whole genome shotgun (WGS) entry which is preliminary data.</text>
</comment>
<gene>
    <name evidence="3" type="ORF">MEUPH1_LOCUS4991</name>
</gene>
<sequence>MDTSIKNASILQFLKRKISNSPPRADNSLGSDVTKSGNPKPMKIHVTKQQQPNEEKISNGDTNTKTNCLTNSGITIRNNDIALFIDRNLNDEEKVEVLKNVWVPPKMYKYPILEHNKKRGLRFQAKWFDEFPWLVYSEIKSGAFCQKCVIFSKTGGALKQPLGQLVLREFNNWKKAKEVIKIKIFKLTYHINATLDAEHFLNILEKREKSIIERIDNDRRLQIKENRKHLIPIVECIIMCGRQELALRGHRGETNKTLSVNDDDSNNIGNFLSILKYRAKGDEFLRTDETTDISTSEQLTLCVRYIDEDGNLNEDFLKFIEVENLTGSHLSSAILNGSIECGLDCQYLIGQGYDGASNMSGKCRGVQSYVQTKLNIIKLYMYIVLLIH</sequence>
<feature type="domain" description="TTF-type" evidence="2">
    <location>
        <begin position="117"/>
        <end position="213"/>
    </location>
</feature>
<dbReference type="PANTHER" id="PTHR45749">
    <property type="match status" value="1"/>
</dbReference>
<evidence type="ECO:0000313" key="3">
    <source>
        <dbReference type="EMBL" id="CAI6348297.1"/>
    </source>
</evidence>
<dbReference type="AlphaFoldDB" id="A0AAV0VVI2"/>
<dbReference type="Proteomes" id="UP001160148">
    <property type="component" value="Unassembled WGS sequence"/>
</dbReference>
<feature type="compositionally biased region" description="Polar residues" evidence="1">
    <location>
        <begin position="28"/>
        <end position="37"/>
    </location>
</feature>
<dbReference type="EMBL" id="CARXXK010000001">
    <property type="protein sequence ID" value="CAI6348297.1"/>
    <property type="molecule type" value="Genomic_DNA"/>
</dbReference>
<proteinExistence type="predicted"/>
<accession>A0AAV0VVI2</accession>
<organism evidence="3 4">
    <name type="scientific">Macrosiphum euphorbiae</name>
    <name type="common">potato aphid</name>
    <dbReference type="NCBI Taxonomy" id="13131"/>
    <lineage>
        <taxon>Eukaryota</taxon>
        <taxon>Metazoa</taxon>
        <taxon>Ecdysozoa</taxon>
        <taxon>Arthropoda</taxon>
        <taxon>Hexapoda</taxon>
        <taxon>Insecta</taxon>
        <taxon>Pterygota</taxon>
        <taxon>Neoptera</taxon>
        <taxon>Paraneoptera</taxon>
        <taxon>Hemiptera</taxon>
        <taxon>Sternorrhyncha</taxon>
        <taxon>Aphidomorpha</taxon>
        <taxon>Aphidoidea</taxon>
        <taxon>Aphididae</taxon>
        <taxon>Macrosiphini</taxon>
        <taxon>Macrosiphum</taxon>
    </lineage>
</organism>
<keyword evidence="4" id="KW-1185">Reference proteome</keyword>
<feature type="region of interest" description="Disordered" evidence="1">
    <location>
        <begin position="19"/>
        <end position="64"/>
    </location>
</feature>
<name>A0AAV0VVI2_9HEMI</name>
<evidence type="ECO:0000259" key="2">
    <source>
        <dbReference type="SMART" id="SM00597"/>
    </source>
</evidence>